<protein>
    <recommendedName>
        <fullName evidence="3">mannose-1-phosphate guanylyltransferase</fullName>
        <ecNumber evidence="3">2.7.7.13</ecNumber>
    </recommendedName>
</protein>
<evidence type="ECO:0000259" key="7">
    <source>
        <dbReference type="Pfam" id="PF00483"/>
    </source>
</evidence>
<keyword evidence="6" id="KW-0342">GTP-binding</keyword>
<sequence length="371" mass="40662">MKALILVGGYGTRLRPLTLSVPKPLVHFCNTSIVEHQVAALSKVGVKHVILAVAYKPEELTEALNDMEKKFGVRITCSQEIEPLGTGGPICLAEKFLLEEDDTSDSFFMLNSDVICDFPLFDMLQLHKSSNAEGTILITQVEDPSKFGVVVHDSAGKVLRFVEKPEVFVGNFINAGIYILRKSVTKRVSLRKTSIETEIFPAIVQDGGLYCMKLNGYWADIGKPRDFLNGMDKFLSRTRERLDNGEKGEMIPNLASGPEFIGHVIVAESAKIGSGCSIGPNVTIDKDCVIGPGCRIKDTAIMAGVHIESYSFISNSIIGWNSRVGKWVRVDGLSVLGEDVEIIDQCYLNGVLILPHKTIRESIETSGSIIM</sequence>
<gene>
    <name evidence="9" type="ORF">IE077_000398</name>
</gene>
<organism evidence="9 10">
    <name type="scientific">Cardiosporidium cionae</name>
    <dbReference type="NCBI Taxonomy" id="476202"/>
    <lineage>
        <taxon>Eukaryota</taxon>
        <taxon>Sar</taxon>
        <taxon>Alveolata</taxon>
        <taxon>Apicomplexa</taxon>
        <taxon>Aconoidasida</taxon>
        <taxon>Nephromycida</taxon>
        <taxon>Cardiosporidium</taxon>
    </lineage>
</organism>
<dbReference type="Pfam" id="PF00483">
    <property type="entry name" value="NTP_transferase"/>
    <property type="match status" value="1"/>
</dbReference>
<dbReference type="Pfam" id="PF25087">
    <property type="entry name" value="GMPPB_C"/>
    <property type="match status" value="1"/>
</dbReference>
<feature type="domain" description="Mannose-1-phosphate guanyltransferase C-terminal" evidence="8">
    <location>
        <begin position="261"/>
        <end position="367"/>
    </location>
</feature>
<dbReference type="CDD" id="cd06425">
    <property type="entry name" value="M1P_guanylylT_B_like_N"/>
    <property type="match status" value="1"/>
</dbReference>
<evidence type="ECO:0000256" key="3">
    <source>
        <dbReference type="ARBA" id="ARBA00012387"/>
    </source>
</evidence>
<evidence type="ECO:0000259" key="8">
    <source>
        <dbReference type="Pfam" id="PF25087"/>
    </source>
</evidence>
<dbReference type="InterPro" id="IPR005835">
    <property type="entry name" value="NTP_transferase_dom"/>
</dbReference>
<dbReference type="Gene3D" id="2.160.10.10">
    <property type="entry name" value="Hexapeptide repeat proteins"/>
    <property type="match status" value="1"/>
</dbReference>
<dbReference type="InterPro" id="IPR056729">
    <property type="entry name" value="GMPPB_C"/>
</dbReference>
<evidence type="ECO:0000313" key="9">
    <source>
        <dbReference type="EMBL" id="KAF8822754.1"/>
    </source>
</evidence>
<reference evidence="9 10" key="1">
    <citation type="journal article" date="2020" name="bioRxiv">
        <title>Metabolic contributions of an alphaproteobacterial endosymbiont in the apicomplexan Cardiosporidium cionae.</title>
        <authorList>
            <person name="Hunter E.S."/>
            <person name="Paight C.J."/>
            <person name="Lane C.E."/>
        </authorList>
    </citation>
    <scope>NUCLEOTIDE SEQUENCE [LARGE SCALE GENOMIC DNA]</scope>
    <source>
        <strain evidence="9">ESH_2018</strain>
    </source>
</reference>
<accession>A0ABQ7JFN0</accession>
<evidence type="ECO:0000256" key="6">
    <source>
        <dbReference type="ARBA" id="ARBA00023134"/>
    </source>
</evidence>
<keyword evidence="10" id="KW-1185">Reference proteome</keyword>
<evidence type="ECO:0000256" key="2">
    <source>
        <dbReference type="ARBA" id="ARBA00007274"/>
    </source>
</evidence>
<dbReference type="Proteomes" id="UP000823046">
    <property type="component" value="Unassembled WGS sequence"/>
</dbReference>
<name>A0ABQ7JFN0_9APIC</name>
<dbReference type="PANTHER" id="PTHR22572">
    <property type="entry name" value="SUGAR-1-PHOSPHATE GUANYL TRANSFERASE"/>
    <property type="match status" value="1"/>
</dbReference>
<dbReference type="EMBL" id="JADAQX010000026">
    <property type="protein sequence ID" value="KAF8822754.1"/>
    <property type="molecule type" value="Genomic_DNA"/>
</dbReference>
<keyword evidence="4" id="KW-0808">Transferase</keyword>
<evidence type="ECO:0000313" key="10">
    <source>
        <dbReference type="Proteomes" id="UP000823046"/>
    </source>
</evidence>
<comment type="similarity">
    <text evidence="2">Belongs to the transferase hexapeptide repeat family.</text>
</comment>
<dbReference type="InterPro" id="IPR045233">
    <property type="entry name" value="GMPPB_N"/>
</dbReference>
<dbReference type="InterPro" id="IPR029044">
    <property type="entry name" value="Nucleotide-diphossugar_trans"/>
</dbReference>
<feature type="domain" description="Nucleotidyl transferase" evidence="7">
    <location>
        <begin position="2"/>
        <end position="234"/>
    </location>
</feature>
<evidence type="ECO:0000256" key="4">
    <source>
        <dbReference type="ARBA" id="ARBA00022679"/>
    </source>
</evidence>
<comment type="pathway">
    <text evidence="1">Nucleotide-sugar biosynthesis; GDP-alpha-D-mannose biosynthesis; GDP-alpha-D-mannose from alpha-D-mannose 1-phosphate (GTP route): step 1/1.</text>
</comment>
<dbReference type="Gene3D" id="3.90.550.10">
    <property type="entry name" value="Spore Coat Polysaccharide Biosynthesis Protein SpsA, Chain A"/>
    <property type="match status" value="1"/>
</dbReference>
<keyword evidence="5" id="KW-0547">Nucleotide-binding</keyword>
<dbReference type="InterPro" id="IPR050486">
    <property type="entry name" value="Mannose-1P_guanyltransferase"/>
</dbReference>
<comment type="caution">
    <text evidence="9">The sequence shown here is derived from an EMBL/GenBank/DDBJ whole genome shotgun (WGS) entry which is preliminary data.</text>
</comment>
<dbReference type="EC" id="2.7.7.13" evidence="3"/>
<proteinExistence type="inferred from homology"/>
<evidence type="ECO:0000256" key="5">
    <source>
        <dbReference type="ARBA" id="ARBA00022741"/>
    </source>
</evidence>
<evidence type="ECO:0000256" key="1">
    <source>
        <dbReference type="ARBA" id="ARBA00004823"/>
    </source>
</evidence>
<dbReference type="SUPFAM" id="SSF53448">
    <property type="entry name" value="Nucleotide-diphospho-sugar transferases"/>
    <property type="match status" value="1"/>
</dbReference>